<gene>
    <name evidence="3" type="ORF">ARB_05182</name>
</gene>
<dbReference type="eggNOG" id="KOG3772">
    <property type="taxonomic scope" value="Eukaryota"/>
</dbReference>
<dbReference type="SMART" id="SM00450">
    <property type="entry name" value="RHOD"/>
    <property type="match status" value="1"/>
</dbReference>
<feature type="domain" description="Rhodanese" evidence="2">
    <location>
        <begin position="82"/>
        <end position="177"/>
    </location>
</feature>
<dbReference type="OMA" id="LEYHAND"/>
<dbReference type="PANTHER" id="PTHR10828:SF38">
    <property type="entry name" value="ARSENICAL-RESISTANCE PROTEIN 2-RELATED"/>
    <property type="match status" value="1"/>
</dbReference>
<evidence type="ECO:0000259" key="2">
    <source>
        <dbReference type="PROSITE" id="PS50206"/>
    </source>
</evidence>
<reference evidence="4" key="1">
    <citation type="journal article" date="2011" name="Genome Biol.">
        <title>Comparative and functional genomics provide insights into the pathogenicity of dermatophytic fungi.</title>
        <authorList>
            <person name="Burmester A."/>
            <person name="Shelest E."/>
            <person name="Gloeckner G."/>
            <person name="Heddergott C."/>
            <person name="Schindler S."/>
            <person name="Staib P."/>
            <person name="Heidel A."/>
            <person name="Felder M."/>
            <person name="Petzold A."/>
            <person name="Szafranski K."/>
            <person name="Feuermann M."/>
            <person name="Pedruzzi I."/>
            <person name="Priebe S."/>
            <person name="Groth M."/>
            <person name="Winkler R."/>
            <person name="Li W."/>
            <person name="Kniemeyer O."/>
            <person name="Schroeckh V."/>
            <person name="Hertweck C."/>
            <person name="Hube B."/>
            <person name="White T.C."/>
            <person name="Platzer M."/>
            <person name="Guthke R."/>
            <person name="Heitman J."/>
            <person name="Woestemeyer J."/>
            <person name="Zipfel P.F."/>
            <person name="Monod M."/>
            <person name="Brakhage A.A."/>
        </authorList>
    </citation>
    <scope>NUCLEOTIDE SEQUENCE [LARGE SCALE GENOMIC DNA]</scope>
    <source>
        <strain evidence="4">ATCC MYA-4681 / CBS 112371</strain>
    </source>
</reference>
<evidence type="ECO:0000313" key="4">
    <source>
        <dbReference type="Proteomes" id="UP000008866"/>
    </source>
</evidence>
<dbReference type="GO" id="GO:0005634">
    <property type="term" value="C:nucleus"/>
    <property type="evidence" value="ECO:0007669"/>
    <property type="project" value="TreeGrafter"/>
</dbReference>
<keyword evidence="4" id="KW-1185">Reference proteome</keyword>
<dbReference type="Pfam" id="PF00581">
    <property type="entry name" value="Rhodanese"/>
    <property type="match status" value="1"/>
</dbReference>
<dbReference type="GO" id="GO:0005737">
    <property type="term" value="C:cytoplasm"/>
    <property type="evidence" value="ECO:0007669"/>
    <property type="project" value="TreeGrafter"/>
</dbReference>
<dbReference type="AlphaFoldDB" id="D4ALI5"/>
<comment type="caution">
    <text evidence="3">The sequence shown here is derived from an EMBL/GenBank/DDBJ whole genome shotgun (WGS) entry which is preliminary data.</text>
</comment>
<dbReference type="GO" id="GO:0004725">
    <property type="term" value="F:protein tyrosine phosphatase activity"/>
    <property type="evidence" value="ECO:0007669"/>
    <property type="project" value="TreeGrafter"/>
</dbReference>
<dbReference type="InterPro" id="IPR001763">
    <property type="entry name" value="Rhodanese-like_dom"/>
</dbReference>
<proteinExistence type="predicted"/>
<dbReference type="Gene3D" id="3.40.250.10">
    <property type="entry name" value="Rhodanese-like domain"/>
    <property type="match status" value="1"/>
</dbReference>
<dbReference type="SUPFAM" id="SSF52821">
    <property type="entry name" value="Rhodanese/Cell cycle control phosphatase"/>
    <property type="match status" value="1"/>
</dbReference>
<sequence length="197" mass="22440">MPSEKLRPFVFPFVSRDISQGFIDKEVSTSRVELKENTKTIDDQRRRRQRRADEKKARSSLEEETVVMARETLSAIIQTPAAASNLAIIDVRDSDHVGGNIVTSQWVPSSSFDVHVPELIRTLKDKEKVVFHCALSQQRGPSAALKYARERARVLGEDESAKQTIFVLDGGFVKWQEVFGNDPKLTNDYVKDIWDDY</sequence>
<dbReference type="HOGENOM" id="CLU_107716_1_1_1"/>
<dbReference type="PANTHER" id="PTHR10828">
    <property type="entry name" value="M-PHASE INDUCER PHOSPHATASE DUAL SPECIFICITY PHOSPHATASE CDC25"/>
    <property type="match status" value="1"/>
</dbReference>
<dbReference type="EMBL" id="ABSU01000002">
    <property type="protein sequence ID" value="EFE36244.1"/>
    <property type="molecule type" value="Genomic_DNA"/>
</dbReference>
<accession>D4ALI5</accession>
<dbReference type="RefSeq" id="XP_003016889.1">
    <property type="nucleotide sequence ID" value="XM_003016843.1"/>
</dbReference>
<evidence type="ECO:0000313" key="3">
    <source>
        <dbReference type="EMBL" id="EFE36244.1"/>
    </source>
</evidence>
<dbReference type="InterPro" id="IPR036873">
    <property type="entry name" value="Rhodanese-like_dom_sf"/>
</dbReference>
<dbReference type="Proteomes" id="UP000008866">
    <property type="component" value="Unassembled WGS sequence"/>
</dbReference>
<name>D4ALI5_ARTBC</name>
<dbReference type="KEGG" id="abe:ARB_05182"/>
<evidence type="ECO:0000256" key="1">
    <source>
        <dbReference type="SAM" id="MobiDB-lite"/>
    </source>
</evidence>
<dbReference type="STRING" id="663331.D4ALI5"/>
<protein>
    <recommendedName>
        <fullName evidence="2">Rhodanese domain-containing protein</fullName>
    </recommendedName>
</protein>
<organism evidence="3 4">
    <name type="scientific">Arthroderma benhamiae (strain ATCC MYA-4681 / CBS 112371)</name>
    <name type="common">Trichophyton mentagrophytes</name>
    <dbReference type="NCBI Taxonomy" id="663331"/>
    <lineage>
        <taxon>Eukaryota</taxon>
        <taxon>Fungi</taxon>
        <taxon>Dikarya</taxon>
        <taxon>Ascomycota</taxon>
        <taxon>Pezizomycotina</taxon>
        <taxon>Eurotiomycetes</taxon>
        <taxon>Eurotiomycetidae</taxon>
        <taxon>Onygenales</taxon>
        <taxon>Arthrodermataceae</taxon>
        <taxon>Trichophyton</taxon>
    </lineage>
</organism>
<dbReference type="GeneID" id="9526528"/>
<dbReference type="PROSITE" id="PS50206">
    <property type="entry name" value="RHODANESE_3"/>
    <property type="match status" value="1"/>
</dbReference>
<feature type="region of interest" description="Disordered" evidence="1">
    <location>
        <begin position="36"/>
        <end position="61"/>
    </location>
</feature>